<dbReference type="SUPFAM" id="SSF50129">
    <property type="entry name" value="GroES-like"/>
    <property type="match status" value="1"/>
</dbReference>
<dbReference type="PANTHER" id="PTHR45033:SF3">
    <property type="entry name" value="DEHYDROGENASE, PUTATIVE (AFU_ORTHOLOGUE AFUA_2G13270)-RELATED"/>
    <property type="match status" value="1"/>
</dbReference>
<sequence>MSNFRNIKVKEPEAGESLVKIKGAALNHRDIWILNGQIPDPSPVGSVFASDAVGTVVKNGSTAAVEVGQRVLINPGHGWDSDKRAPERTFGILGLHPLPGKRTLAEFVTIESKELVPCPDHLSDTEAAALPLVGLTAFRALFRKAEVKKGDHVLITGIGGGVAITALQFAIAAGAYVYVTSSSPKKIQRAVNLGAKGGVSYKDENFVGELKKLLGDNLLSAIIDGSGGPLYQQYPQVLQSGGIIVNYGQTAGVAPFNGSAFFKNIELRGSTMGSRRELHEMVSFVKDHQIKPIVSQVWHGLSEKSVKEALRVMNQGQQFGKLVIQIDNN</sequence>
<organism evidence="3 4">
    <name type="scientific">Apophysomyces ossiformis</name>
    <dbReference type="NCBI Taxonomy" id="679940"/>
    <lineage>
        <taxon>Eukaryota</taxon>
        <taxon>Fungi</taxon>
        <taxon>Fungi incertae sedis</taxon>
        <taxon>Mucoromycota</taxon>
        <taxon>Mucoromycotina</taxon>
        <taxon>Mucoromycetes</taxon>
        <taxon>Mucorales</taxon>
        <taxon>Mucorineae</taxon>
        <taxon>Mucoraceae</taxon>
        <taxon>Apophysomyces</taxon>
    </lineage>
</organism>
<dbReference type="InterPro" id="IPR011032">
    <property type="entry name" value="GroES-like_sf"/>
</dbReference>
<evidence type="ECO:0000313" key="3">
    <source>
        <dbReference type="EMBL" id="KAF7725111.1"/>
    </source>
</evidence>
<dbReference type="GO" id="GO:0016491">
    <property type="term" value="F:oxidoreductase activity"/>
    <property type="evidence" value="ECO:0007669"/>
    <property type="project" value="InterPro"/>
</dbReference>
<comment type="caution">
    <text evidence="3">The sequence shown here is derived from an EMBL/GenBank/DDBJ whole genome shotgun (WGS) entry which is preliminary data.</text>
</comment>
<feature type="domain" description="Enoyl reductase (ER)" evidence="2">
    <location>
        <begin position="2"/>
        <end position="324"/>
    </location>
</feature>
<dbReference type="InterPro" id="IPR020843">
    <property type="entry name" value="ER"/>
</dbReference>
<keyword evidence="1" id="KW-1133">Transmembrane helix</keyword>
<dbReference type="AlphaFoldDB" id="A0A8H7ESM3"/>
<dbReference type="Pfam" id="PF00107">
    <property type="entry name" value="ADH_zinc_N"/>
    <property type="match status" value="1"/>
</dbReference>
<evidence type="ECO:0000256" key="1">
    <source>
        <dbReference type="SAM" id="Phobius"/>
    </source>
</evidence>
<evidence type="ECO:0000259" key="2">
    <source>
        <dbReference type="SMART" id="SM00829"/>
    </source>
</evidence>
<dbReference type="PANTHER" id="PTHR45033">
    <property type="match status" value="1"/>
</dbReference>
<keyword evidence="4" id="KW-1185">Reference proteome</keyword>
<dbReference type="Gene3D" id="3.90.180.10">
    <property type="entry name" value="Medium-chain alcohol dehydrogenases, catalytic domain"/>
    <property type="match status" value="1"/>
</dbReference>
<proteinExistence type="predicted"/>
<keyword evidence="1" id="KW-0472">Membrane</keyword>
<dbReference type="EMBL" id="JABAYA010000104">
    <property type="protein sequence ID" value="KAF7725111.1"/>
    <property type="molecule type" value="Genomic_DNA"/>
</dbReference>
<dbReference type="Gene3D" id="3.40.50.720">
    <property type="entry name" value="NAD(P)-binding Rossmann-like Domain"/>
    <property type="match status" value="1"/>
</dbReference>
<dbReference type="InterPro" id="IPR036291">
    <property type="entry name" value="NAD(P)-bd_dom_sf"/>
</dbReference>
<feature type="transmembrane region" description="Helical" evidence="1">
    <location>
        <begin position="153"/>
        <end position="179"/>
    </location>
</feature>
<dbReference type="OrthoDB" id="449487at2759"/>
<evidence type="ECO:0000313" key="4">
    <source>
        <dbReference type="Proteomes" id="UP000605846"/>
    </source>
</evidence>
<dbReference type="InterPro" id="IPR052711">
    <property type="entry name" value="Zinc_ADH-like"/>
</dbReference>
<gene>
    <name evidence="3" type="ORF">EC973_000437</name>
</gene>
<dbReference type="SMART" id="SM00829">
    <property type="entry name" value="PKS_ER"/>
    <property type="match status" value="1"/>
</dbReference>
<dbReference type="InterPro" id="IPR013149">
    <property type="entry name" value="ADH-like_C"/>
</dbReference>
<name>A0A8H7ESM3_9FUNG</name>
<accession>A0A8H7ESM3</accession>
<keyword evidence="1" id="KW-0812">Transmembrane</keyword>
<dbReference type="Pfam" id="PF08240">
    <property type="entry name" value="ADH_N"/>
    <property type="match status" value="1"/>
</dbReference>
<dbReference type="Proteomes" id="UP000605846">
    <property type="component" value="Unassembled WGS sequence"/>
</dbReference>
<dbReference type="SUPFAM" id="SSF51735">
    <property type="entry name" value="NAD(P)-binding Rossmann-fold domains"/>
    <property type="match status" value="1"/>
</dbReference>
<dbReference type="InterPro" id="IPR013154">
    <property type="entry name" value="ADH-like_N"/>
</dbReference>
<reference evidence="3" key="1">
    <citation type="submission" date="2020-01" db="EMBL/GenBank/DDBJ databases">
        <title>Genome Sequencing of Three Apophysomyces-Like Fungal Strains Confirms a Novel Fungal Genus in the Mucoromycota with divergent Burkholderia-like Endosymbiotic Bacteria.</title>
        <authorList>
            <person name="Stajich J.E."/>
            <person name="Macias A.M."/>
            <person name="Carter-House D."/>
            <person name="Lovett B."/>
            <person name="Kasson L.R."/>
            <person name="Berry K."/>
            <person name="Grigoriev I."/>
            <person name="Chang Y."/>
            <person name="Spatafora J."/>
            <person name="Kasson M.T."/>
        </authorList>
    </citation>
    <scope>NUCLEOTIDE SEQUENCE</scope>
    <source>
        <strain evidence="3">NRRL A-21654</strain>
    </source>
</reference>
<protein>
    <recommendedName>
        <fullName evidence="2">Enoyl reductase (ER) domain-containing protein</fullName>
    </recommendedName>
</protein>